<keyword evidence="13" id="KW-1185">Reference proteome</keyword>
<dbReference type="InterPro" id="IPR006667">
    <property type="entry name" value="SLC41_membr_dom"/>
</dbReference>
<feature type="transmembrane region" description="Helical" evidence="10">
    <location>
        <begin position="347"/>
        <end position="365"/>
    </location>
</feature>
<dbReference type="InterPro" id="IPR045349">
    <property type="entry name" value="SLC41A1-3"/>
</dbReference>
<comment type="similarity">
    <text evidence="2">Belongs to the SLC41A transporter family.</text>
</comment>
<feature type="transmembrane region" description="Helical" evidence="10">
    <location>
        <begin position="245"/>
        <end position="271"/>
    </location>
</feature>
<evidence type="ECO:0000256" key="6">
    <source>
        <dbReference type="ARBA" id="ARBA00022989"/>
    </source>
</evidence>
<reference evidence="12 13" key="1">
    <citation type="submission" date="2016-08" db="EMBL/GenBank/DDBJ databases">
        <title>A Parts List for Fungal Cellulosomes Revealed by Comparative Genomics.</title>
        <authorList>
            <consortium name="DOE Joint Genome Institute"/>
            <person name="Haitjema C.H."/>
            <person name="Gilmore S.P."/>
            <person name="Henske J.K."/>
            <person name="Solomon K.V."/>
            <person name="De Groot R."/>
            <person name="Kuo A."/>
            <person name="Mondo S.J."/>
            <person name="Salamov A.A."/>
            <person name="Labutti K."/>
            <person name="Zhao Z."/>
            <person name="Chiniquy J."/>
            <person name="Barry K."/>
            <person name="Brewer H.M."/>
            <person name="Purvine S.O."/>
            <person name="Wright A.T."/>
            <person name="Boxma B."/>
            <person name="Van Alen T."/>
            <person name="Hackstein J.H."/>
            <person name="Baker S.E."/>
            <person name="Grigoriev I.V."/>
            <person name="O'Malley M.A."/>
        </authorList>
    </citation>
    <scope>NUCLEOTIDE SEQUENCE [LARGE SCALE GENOMIC DNA]</scope>
    <source>
        <strain evidence="12 13">G1</strain>
    </source>
</reference>
<feature type="region of interest" description="Disordered" evidence="9">
    <location>
        <begin position="1"/>
        <end position="30"/>
    </location>
</feature>
<proteinExistence type="inferred from homology"/>
<accession>A0A1Y2BMS1</accession>
<keyword evidence="4 10" id="KW-0812">Transmembrane</keyword>
<dbReference type="Proteomes" id="UP000193920">
    <property type="component" value="Unassembled WGS sequence"/>
</dbReference>
<evidence type="ECO:0000256" key="5">
    <source>
        <dbReference type="ARBA" id="ARBA00022842"/>
    </source>
</evidence>
<evidence type="ECO:0000256" key="1">
    <source>
        <dbReference type="ARBA" id="ARBA00004141"/>
    </source>
</evidence>
<comment type="subcellular location">
    <subcellularLocation>
        <location evidence="1">Membrane</location>
        <topology evidence="1">Multi-pass membrane protein</topology>
    </subcellularLocation>
</comment>
<feature type="transmembrane region" description="Helical" evidence="10">
    <location>
        <begin position="372"/>
        <end position="393"/>
    </location>
</feature>
<dbReference type="OrthoDB" id="666972at2759"/>
<evidence type="ECO:0000256" key="7">
    <source>
        <dbReference type="ARBA" id="ARBA00023065"/>
    </source>
</evidence>
<dbReference type="PANTHER" id="PTHR16228:SF7">
    <property type="entry name" value="SLC41A_MGTE INTEGRAL MEMBRANE DOMAIN-CONTAINING PROTEIN"/>
    <property type="match status" value="1"/>
</dbReference>
<keyword evidence="5" id="KW-0460">Magnesium</keyword>
<keyword evidence="7" id="KW-0406">Ion transport</keyword>
<name>A0A1Y2BMS1_9FUNG</name>
<evidence type="ECO:0000313" key="13">
    <source>
        <dbReference type="Proteomes" id="UP000193920"/>
    </source>
</evidence>
<keyword evidence="8 10" id="KW-0472">Membrane</keyword>
<dbReference type="GO" id="GO:0008324">
    <property type="term" value="F:monoatomic cation transmembrane transporter activity"/>
    <property type="evidence" value="ECO:0007669"/>
    <property type="project" value="InterPro"/>
</dbReference>
<comment type="caution">
    <text evidence="12">The sequence shown here is derived from an EMBL/GenBank/DDBJ whole genome shotgun (WGS) entry which is preliminary data.</text>
</comment>
<dbReference type="EMBL" id="MCOG01000150">
    <property type="protein sequence ID" value="ORY36061.1"/>
    <property type="molecule type" value="Genomic_DNA"/>
</dbReference>
<feature type="transmembrane region" description="Helical" evidence="10">
    <location>
        <begin position="314"/>
        <end position="335"/>
    </location>
</feature>
<dbReference type="Pfam" id="PF01769">
    <property type="entry name" value="MgtE"/>
    <property type="match status" value="2"/>
</dbReference>
<evidence type="ECO:0000256" key="8">
    <source>
        <dbReference type="ARBA" id="ARBA00023136"/>
    </source>
</evidence>
<evidence type="ECO:0000256" key="9">
    <source>
        <dbReference type="SAM" id="MobiDB-lite"/>
    </source>
</evidence>
<dbReference type="FunFam" id="1.10.357.20:FF:000001">
    <property type="entry name" value="Solute carrier family 41 member 2"/>
    <property type="match status" value="1"/>
</dbReference>
<evidence type="ECO:0000256" key="10">
    <source>
        <dbReference type="SAM" id="Phobius"/>
    </source>
</evidence>
<feature type="transmembrane region" description="Helical" evidence="10">
    <location>
        <begin position="204"/>
        <end position="233"/>
    </location>
</feature>
<gene>
    <name evidence="12" type="ORF">LY90DRAFT_386833</name>
</gene>
<dbReference type="InterPro" id="IPR036739">
    <property type="entry name" value="SLC41_membr_dom_sf"/>
</dbReference>
<evidence type="ECO:0000259" key="11">
    <source>
        <dbReference type="Pfam" id="PF01769"/>
    </source>
</evidence>
<feature type="transmembrane region" description="Helical" evidence="10">
    <location>
        <begin position="283"/>
        <end position="302"/>
    </location>
</feature>
<dbReference type="SUPFAM" id="SSF161093">
    <property type="entry name" value="MgtE membrane domain-like"/>
    <property type="match status" value="2"/>
</dbReference>
<dbReference type="PANTHER" id="PTHR16228">
    <property type="entry name" value="DIVALENT CATION TRANSPORTER SOLUTE CARRIER FAMILY 41"/>
    <property type="match status" value="1"/>
</dbReference>
<feature type="transmembrane region" description="Helical" evidence="10">
    <location>
        <begin position="131"/>
        <end position="152"/>
    </location>
</feature>
<sequence length="523" mass="58477">MSGSNNNNILELGKMSIPPPPPPPPPQTNDIQDITKYDEHLLLPKSRSDTINYNSCYNYTITTSDIPSNDYDIHQSPPTELTPILSGHRVPLNAKSNNIDIYISNSIQQNDKRKYSIRSLFTLDFELTAEALPSLIISVIGLTLSGWLLDVVKNWRIYKAIPDLIVLVPILLNLKGNLEMNLASRLSTESNLGHLDSYRMGREIILGNMVVLQAQAFIVGSVSGLFAWFMGGLSLHHFVGIDKTIVLVISSIFSASVCSFILGTMVSLIIIYSKKFKINPDNVATPLAASMGDLVTLLVLSLCGDALIQLKGTIFNDILLIILIALIPVWCYLALKNEYVHDVLFEGWVPIFSSLVITSIAGIVFEKHMDSYKGIAVIMPVLNGIAGNIGSLYVSRLSTDLHLRVVKDYLKTFITLFWIHLPTEWFFLLMVEFFKLGDTNVSVLFTLVYTSMSVLLMVIILFFAHMATHWFWNHHLNPDNYCLPTLTALSDVLGTIFLVYQYDFLAFLGDTSNTIEQKNSSHH</sequence>
<feature type="transmembrane region" description="Helical" evidence="10">
    <location>
        <begin position="443"/>
        <end position="466"/>
    </location>
</feature>
<feature type="transmembrane region" description="Helical" evidence="10">
    <location>
        <begin position="413"/>
        <end position="431"/>
    </location>
</feature>
<organism evidence="12 13">
    <name type="scientific">Neocallimastix californiae</name>
    <dbReference type="NCBI Taxonomy" id="1754190"/>
    <lineage>
        <taxon>Eukaryota</taxon>
        <taxon>Fungi</taxon>
        <taxon>Fungi incertae sedis</taxon>
        <taxon>Chytridiomycota</taxon>
        <taxon>Chytridiomycota incertae sedis</taxon>
        <taxon>Neocallimastigomycetes</taxon>
        <taxon>Neocallimastigales</taxon>
        <taxon>Neocallimastigaceae</taxon>
        <taxon>Neocallimastix</taxon>
    </lineage>
</organism>
<evidence type="ECO:0000313" key="12">
    <source>
        <dbReference type="EMBL" id="ORY36061.1"/>
    </source>
</evidence>
<dbReference type="AlphaFoldDB" id="A0A1Y2BMS1"/>
<keyword evidence="3" id="KW-0813">Transport</keyword>
<feature type="domain" description="SLC41A/MgtE integral membrane" evidence="11">
    <location>
        <begin position="168"/>
        <end position="302"/>
    </location>
</feature>
<evidence type="ECO:0000256" key="3">
    <source>
        <dbReference type="ARBA" id="ARBA00022448"/>
    </source>
</evidence>
<evidence type="ECO:0000256" key="2">
    <source>
        <dbReference type="ARBA" id="ARBA00009749"/>
    </source>
</evidence>
<protein>
    <submittedName>
        <fullName evidence="12">MgtE-domain-containing protein</fullName>
    </submittedName>
</protein>
<evidence type="ECO:0000256" key="4">
    <source>
        <dbReference type="ARBA" id="ARBA00022692"/>
    </source>
</evidence>
<keyword evidence="6 10" id="KW-1133">Transmembrane helix</keyword>
<feature type="domain" description="SLC41A/MgtE integral membrane" evidence="11">
    <location>
        <begin position="379"/>
        <end position="499"/>
    </location>
</feature>
<feature type="compositionally biased region" description="Pro residues" evidence="9">
    <location>
        <begin position="17"/>
        <end position="27"/>
    </location>
</feature>
<dbReference type="Gene3D" id="1.10.357.20">
    <property type="entry name" value="SLC41 divalent cation transporters, integral membrane domain"/>
    <property type="match status" value="2"/>
</dbReference>
<dbReference type="GO" id="GO:0005886">
    <property type="term" value="C:plasma membrane"/>
    <property type="evidence" value="ECO:0007669"/>
    <property type="project" value="TreeGrafter"/>
</dbReference>